<dbReference type="STRING" id="72664.V4JWU8"/>
<evidence type="ECO:0000313" key="10">
    <source>
        <dbReference type="Proteomes" id="UP000030689"/>
    </source>
</evidence>
<evidence type="ECO:0000256" key="5">
    <source>
        <dbReference type="ARBA" id="ARBA00023015"/>
    </source>
</evidence>
<feature type="region of interest" description="Disordered" evidence="8">
    <location>
        <begin position="43"/>
        <end position="62"/>
    </location>
</feature>
<sequence length="116" mass="12453">FFPSSVITLLQSDIKTALKSAFGQSDDPVAVIDWCKGRNQSMDGGSISEGCSAESAPSEAVSNAIDGAEGEKTAQSQDIYSSDQHFFLCSSILVGYQDDWLTISTKSLPHWEKATL</sequence>
<evidence type="ECO:0000256" key="2">
    <source>
        <dbReference type="ARBA" id="ARBA00009354"/>
    </source>
</evidence>
<dbReference type="EMBL" id="KI517809">
    <property type="protein sequence ID" value="ESQ29945.1"/>
    <property type="molecule type" value="Genomic_DNA"/>
</dbReference>
<protein>
    <recommendedName>
        <fullName evidence="3">Mediator of RNA polymerase II transcription subunit 13</fullName>
    </recommendedName>
</protein>
<dbReference type="PANTHER" id="PTHR48249">
    <property type="entry name" value="MEDIATOR OF RNA POLYMERASE II TRANSCRIPTION SUBUNIT 13"/>
    <property type="match status" value="1"/>
</dbReference>
<gene>
    <name evidence="9" type="ORF">EUTSA_v10012088mg</name>
</gene>
<evidence type="ECO:0000256" key="8">
    <source>
        <dbReference type="SAM" id="MobiDB-lite"/>
    </source>
</evidence>
<evidence type="ECO:0000256" key="6">
    <source>
        <dbReference type="ARBA" id="ARBA00023163"/>
    </source>
</evidence>
<evidence type="ECO:0000256" key="4">
    <source>
        <dbReference type="ARBA" id="ARBA00022491"/>
    </source>
</evidence>
<evidence type="ECO:0000256" key="3">
    <source>
        <dbReference type="ARBA" id="ARBA00019618"/>
    </source>
</evidence>
<dbReference type="GO" id="GO:0016592">
    <property type="term" value="C:mediator complex"/>
    <property type="evidence" value="ECO:0007669"/>
    <property type="project" value="TreeGrafter"/>
</dbReference>
<feature type="non-terminal residue" evidence="9">
    <location>
        <position position="1"/>
    </location>
</feature>
<keyword evidence="4" id="KW-0678">Repressor</keyword>
<comment type="subcellular location">
    <subcellularLocation>
        <location evidence="1">Nucleus</location>
    </subcellularLocation>
</comment>
<comment type="similarity">
    <text evidence="2">Belongs to the Mediator complex subunit 13 family.</text>
</comment>
<organism evidence="9 10">
    <name type="scientific">Eutrema salsugineum</name>
    <name type="common">Saltwater cress</name>
    <name type="synonym">Sisymbrium salsugineum</name>
    <dbReference type="NCBI Taxonomy" id="72664"/>
    <lineage>
        <taxon>Eukaryota</taxon>
        <taxon>Viridiplantae</taxon>
        <taxon>Streptophyta</taxon>
        <taxon>Embryophyta</taxon>
        <taxon>Tracheophyta</taxon>
        <taxon>Spermatophyta</taxon>
        <taxon>Magnoliopsida</taxon>
        <taxon>eudicotyledons</taxon>
        <taxon>Gunneridae</taxon>
        <taxon>Pentapetalae</taxon>
        <taxon>rosids</taxon>
        <taxon>malvids</taxon>
        <taxon>Brassicales</taxon>
        <taxon>Brassicaceae</taxon>
        <taxon>Eutremeae</taxon>
        <taxon>Eutrema</taxon>
    </lineage>
</organism>
<keyword evidence="5" id="KW-0805">Transcription regulation</keyword>
<evidence type="ECO:0000256" key="7">
    <source>
        <dbReference type="ARBA" id="ARBA00023242"/>
    </source>
</evidence>
<keyword evidence="6" id="KW-0804">Transcription</keyword>
<name>V4JWU8_EUTSA</name>
<dbReference type="GO" id="GO:0045944">
    <property type="term" value="P:positive regulation of transcription by RNA polymerase II"/>
    <property type="evidence" value="ECO:0007669"/>
    <property type="project" value="TreeGrafter"/>
</dbReference>
<evidence type="ECO:0000313" key="9">
    <source>
        <dbReference type="EMBL" id="ESQ29945.1"/>
    </source>
</evidence>
<reference evidence="9 10" key="1">
    <citation type="journal article" date="2013" name="Front. Plant Sci.">
        <title>The Reference Genome of the Halophytic Plant Eutrema salsugineum.</title>
        <authorList>
            <person name="Yang R."/>
            <person name="Jarvis D.E."/>
            <person name="Chen H."/>
            <person name="Beilstein M.A."/>
            <person name="Grimwood J."/>
            <person name="Jenkins J."/>
            <person name="Shu S."/>
            <person name="Prochnik S."/>
            <person name="Xin M."/>
            <person name="Ma C."/>
            <person name="Schmutz J."/>
            <person name="Wing R.A."/>
            <person name="Mitchell-Olds T."/>
            <person name="Schumaker K.S."/>
            <person name="Wang X."/>
        </authorList>
    </citation>
    <scope>NUCLEOTIDE SEQUENCE [LARGE SCALE GENOMIC DNA]</scope>
</reference>
<dbReference type="eggNOG" id="KOG1175">
    <property type="taxonomic scope" value="Eukaryota"/>
</dbReference>
<dbReference type="PANTHER" id="PTHR48249:SF3">
    <property type="entry name" value="MEDIATOR OF RNA POLYMERASE II TRANSCRIPTION SUBUNIT 13"/>
    <property type="match status" value="1"/>
</dbReference>
<dbReference type="Gramene" id="ESQ29945">
    <property type="protein sequence ID" value="ESQ29945"/>
    <property type="gene ID" value="EUTSA_v10012088mg"/>
</dbReference>
<proteinExistence type="inferred from homology"/>
<accession>V4JWU8</accession>
<keyword evidence="10" id="KW-1185">Reference proteome</keyword>
<dbReference type="KEGG" id="eus:EUTSA_v10012088mg"/>
<dbReference type="Proteomes" id="UP000030689">
    <property type="component" value="Unassembled WGS sequence"/>
</dbReference>
<evidence type="ECO:0000256" key="1">
    <source>
        <dbReference type="ARBA" id="ARBA00004123"/>
    </source>
</evidence>
<keyword evidence="7" id="KW-0539">Nucleus</keyword>
<dbReference type="InterPro" id="IPR051139">
    <property type="entry name" value="Mediator_complx_sub13"/>
</dbReference>
<dbReference type="AlphaFoldDB" id="V4JWU8"/>
<dbReference type="GO" id="GO:0003713">
    <property type="term" value="F:transcription coactivator activity"/>
    <property type="evidence" value="ECO:0007669"/>
    <property type="project" value="TreeGrafter"/>
</dbReference>